<dbReference type="PROSITE" id="PS51257">
    <property type="entry name" value="PROKAR_LIPOPROTEIN"/>
    <property type="match status" value="1"/>
</dbReference>
<organism evidence="3 4">
    <name type="scientific">Haliangium ochraceum (strain DSM 14365 / JCM 11303 / SMP-2)</name>
    <dbReference type="NCBI Taxonomy" id="502025"/>
    <lineage>
        <taxon>Bacteria</taxon>
        <taxon>Pseudomonadati</taxon>
        <taxon>Myxococcota</taxon>
        <taxon>Polyangia</taxon>
        <taxon>Haliangiales</taxon>
        <taxon>Kofleriaceae</taxon>
        <taxon>Haliangium</taxon>
    </lineage>
</organism>
<evidence type="ECO:0000313" key="3">
    <source>
        <dbReference type="EMBL" id="ACY14687.1"/>
    </source>
</evidence>
<evidence type="ECO:0000256" key="1">
    <source>
        <dbReference type="SAM" id="MobiDB-lite"/>
    </source>
</evidence>
<dbReference type="HOGENOM" id="CLU_1303452_0_0_7"/>
<feature type="region of interest" description="Disordered" evidence="1">
    <location>
        <begin position="160"/>
        <end position="211"/>
    </location>
</feature>
<evidence type="ECO:0008006" key="5">
    <source>
        <dbReference type="Google" id="ProtNLM"/>
    </source>
</evidence>
<accession>D0LGW5</accession>
<dbReference type="STRING" id="502025.Hoch_2142"/>
<dbReference type="Proteomes" id="UP000001880">
    <property type="component" value="Chromosome"/>
</dbReference>
<reference evidence="3 4" key="1">
    <citation type="journal article" date="2010" name="Stand. Genomic Sci.">
        <title>Complete genome sequence of Haliangium ochraceum type strain (SMP-2).</title>
        <authorList>
            <consortium name="US DOE Joint Genome Institute (JGI-PGF)"/>
            <person name="Ivanova N."/>
            <person name="Daum C."/>
            <person name="Lang E."/>
            <person name="Abt B."/>
            <person name="Kopitz M."/>
            <person name="Saunders E."/>
            <person name="Lapidus A."/>
            <person name="Lucas S."/>
            <person name="Glavina Del Rio T."/>
            <person name="Nolan M."/>
            <person name="Tice H."/>
            <person name="Copeland A."/>
            <person name="Cheng J.F."/>
            <person name="Chen F."/>
            <person name="Bruce D."/>
            <person name="Goodwin L."/>
            <person name="Pitluck S."/>
            <person name="Mavromatis K."/>
            <person name="Pati A."/>
            <person name="Mikhailova N."/>
            <person name="Chen A."/>
            <person name="Palaniappan K."/>
            <person name="Land M."/>
            <person name="Hauser L."/>
            <person name="Chang Y.J."/>
            <person name="Jeffries C.D."/>
            <person name="Detter J.C."/>
            <person name="Brettin T."/>
            <person name="Rohde M."/>
            <person name="Goker M."/>
            <person name="Bristow J."/>
            <person name="Markowitz V."/>
            <person name="Eisen J.A."/>
            <person name="Hugenholtz P."/>
            <person name="Kyrpides N.C."/>
            <person name="Klenk H.P."/>
        </authorList>
    </citation>
    <scope>NUCLEOTIDE SEQUENCE [LARGE SCALE GENOMIC DNA]</scope>
    <source>
        <strain evidence="4">DSM 14365 / CIP 107738 / JCM 11303 / AJ 13395 / SMP-2</strain>
    </source>
</reference>
<feature type="chain" id="PRO_5003010584" description="Lipoprotein" evidence="2">
    <location>
        <begin position="33"/>
        <end position="211"/>
    </location>
</feature>
<dbReference type="KEGG" id="hoh:Hoch_2142"/>
<sequence>MIAAQRSTPLRRRAGILAMLAAAALWTALACACAANQAPVNYERVDEGKQEIALLWGQIRGWRQDAGLRGVEPSPRAILEMHGKPVASAERVCPQRVEPHTQECQDVCSLADAICENADRICRIADELSGDAWADGKCSSAKASCKEGRQACCGCWSEEPPPAGPDGGSGHDLDSAGPQLETAPSGSASGDGAGFGADDARRDSFFWTPAR</sequence>
<gene>
    <name evidence="3" type="ordered locus">Hoch_2142</name>
</gene>
<protein>
    <recommendedName>
        <fullName evidence="5">Lipoprotein</fullName>
    </recommendedName>
</protein>
<evidence type="ECO:0000313" key="4">
    <source>
        <dbReference type="Proteomes" id="UP000001880"/>
    </source>
</evidence>
<dbReference type="AlphaFoldDB" id="D0LGW5"/>
<feature type="signal peptide" evidence="2">
    <location>
        <begin position="1"/>
        <end position="32"/>
    </location>
</feature>
<dbReference type="EMBL" id="CP001804">
    <property type="protein sequence ID" value="ACY14687.1"/>
    <property type="molecule type" value="Genomic_DNA"/>
</dbReference>
<keyword evidence="2" id="KW-0732">Signal</keyword>
<name>D0LGW5_HALO1</name>
<proteinExistence type="predicted"/>
<dbReference type="RefSeq" id="WP_012827295.1">
    <property type="nucleotide sequence ID" value="NC_013440.1"/>
</dbReference>
<keyword evidence="4" id="KW-1185">Reference proteome</keyword>
<evidence type="ECO:0000256" key="2">
    <source>
        <dbReference type="SAM" id="SignalP"/>
    </source>
</evidence>